<reference evidence="2" key="1">
    <citation type="submission" date="2015-12" db="EMBL/GenBank/DDBJ databases">
        <title>Update maize B73 reference genome by single molecule sequencing technologies.</title>
        <authorList>
            <consortium name="Maize Genome Sequencing Project"/>
            <person name="Ware D."/>
        </authorList>
    </citation>
    <scope>NUCLEOTIDE SEQUENCE [LARGE SCALE GENOMIC DNA]</scope>
    <source>
        <tissue evidence="2">Seedling</tissue>
    </source>
</reference>
<dbReference type="STRING" id="4577.A0A1D6I7N3"/>
<evidence type="ECO:0000313" key="1">
    <source>
        <dbReference type="EMBL" id="AQK64178.1"/>
    </source>
</evidence>
<accession>A0A1D6I7N3</accession>
<organism evidence="2">
    <name type="scientific">Zea mays</name>
    <name type="common">Maize</name>
    <dbReference type="NCBI Taxonomy" id="4577"/>
    <lineage>
        <taxon>Eukaryota</taxon>
        <taxon>Viridiplantae</taxon>
        <taxon>Streptophyta</taxon>
        <taxon>Embryophyta</taxon>
        <taxon>Tracheophyta</taxon>
        <taxon>Spermatophyta</taxon>
        <taxon>Magnoliopsida</taxon>
        <taxon>Liliopsida</taxon>
        <taxon>Poales</taxon>
        <taxon>Poaceae</taxon>
        <taxon>PACMAD clade</taxon>
        <taxon>Panicoideae</taxon>
        <taxon>Andropogonodae</taxon>
        <taxon>Andropogoneae</taxon>
        <taxon>Tripsacinae</taxon>
        <taxon>Zea</taxon>
    </lineage>
</organism>
<sequence>MLLPSSSGTSPTTEWTSVGRCMLPTRMQLRDKRVRLYPRKQRRATMCRGRLRSASRVVHLTLILKSNLVVGDCWLAFLPALDCGRADGYIFEGNVVEFYMNKLQRKKGKGAAS</sequence>
<dbReference type="EMBL" id="CM007650">
    <property type="protein sequence ID" value="ONM56057.1"/>
    <property type="molecule type" value="Genomic_DNA"/>
</dbReference>
<proteinExistence type="predicted"/>
<dbReference type="AlphaFoldDB" id="A0A1D6I7N3"/>
<dbReference type="ExpressionAtlas" id="A0A1D6I7N3">
    <property type="expression patterns" value="baseline"/>
</dbReference>
<name>A0A1D6I7N3_MAIZE</name>
<dbReference type="Gene3D" id="3.10.290.70">
    <property type="match status" value="1"/>
</dbReference>
<dbReference type="InParanoid" id="A0A1D6I7N3"/>
<protein>
    <submittedName>
        <fullName evidence="2">Uncharacterized protein</fullName>
    </submittedName>
</protein>
<dbReference type="EMBL" id="CM000781">
    <property type="protein sequence ID" value="AQK64178.1"/>
    <property type="molecule type" value="Genomic_DNA"/>
</dbReference>
<gene>
    <name evidence="1" type="ORF">ZEAMMB73_Zm00001d013698</name>
    <name evidence="2" type="ORF">ZEAMMB73_Zm00001d020998</name>
</gene>
<evidence type="ECO:0000313" key="2">
    <source>
        <dbReference type="EMBL" id="ONM56057.1"/>
    </source>
</evidence>